<evidence type="ECO:0000259" key="2">
    <source>
        <dbReference type="PROSITE" id="PS51212"/>
    </source>
</evidence>
<comment type="caution">
    <text evidence="3">The sequence shown here is derived from an EMBL/GenBank/DDBJ whole genome shotgun (WGS) entry which is preliminary data.</text>
</comment>
<name>A0AA40BQF3_9PEZI</name>
<sequence length="256" mass="27479">MANKSRFSSRLEISPSCLLLYHSLGIPHVSSTSSLSPAVIMAVFTLHAAGVSRDTALMKLLQTLVVALTVGSALATQIPRPPCLVPFEPFEYTGCFMDPGSPPALEWRTLLDQNAMTIEICTAYCKGNSNRYAGLSYYGVCYCGMSIQGPRADEGECNLPCSGNKDQICGGDNILSVWEDPTFPPISEATVDEFDALGCWTDESGAGRALAYRQDMDASTMTNKKCQQKCLEGGYPLAGTEFAGMLSVVLSAPWGE</sequence>
<feature type="domain" description="WSC" evidence="2">
    <location>
        <begin position="89"/>
        <end position="181"/>
    </location>
</feature>
<evidence type="ECO:0000256" key="1">
    <source>
        <dbReference type="ARBA" id="ARBA00022737"/>
    </source>
</evidence>
<dbReference type="Proteomes" id="UP001172155">
    <property type="component" value="Unassembled WGS sequence"/>
</dbReference>
<dbReference type="Pfam" id="PF01822">
    <property type="entry name" value="WSC"/>
    <property type="match status" value="2"/>
</dbReference>
<reference evidence="3" key="1">
    <citation type="submission" date="2023-06" db="EMBL/GenBank/DDBJ databases">
        <title>Genome-scale phylogeny and comparative genomics of the fungal order Sordariales.</title>
        <authorList>
            <consortium name="Lawrence Berkeley National Laboratory"/>
            <person name="Hensen N."/>
            <person name="Bonometti L."/>
            <person name="Westerberg I."/>
            <person name="Brannstrom I.O."/>
            <person name="Guillou S."/>
            <person name="Cros-Aarteil S."/>
            <person name="Calhoun S."/>
            <person name="Haridas S."/>
            <person name="Kuo A."/>
            <person name="Mondo S."/>
            <person name="Pangilinan J."/>
            <person name="Riley R."/>
            <person name="LaButti K."/>
            <person name="Andreopoulos B."/>
            <person name="Lipzen A."/>
            <person name="Chen C."/>
            <person name="Yanf M."/>
            <person name="Daum C."/>
            <person name="Ng V."/>
            <person name="Clum A."/>
            <person name="Steindorff A."/>
            <person name="Ohm R."/>
            <person name="Martin F."/>
            <person name="Silar P."/>
            <person name="Natvig D."/>
            <person name="Lalanne C."/>
            <person name="Gautier V."/>
            <person name="Ament-velasquez S.L."/>
            <person name="Kruys A."/>
            <person name="Hutchinson M.I."/>
            <person name="Powell A.J."/>
            <person name="Barry K."/>
            <person name="Miller A.N."/>
            <person name="Grigoriev I.V."/>
            <person name="Debuchy R."/>
            <person name="Gladieux P."/>
            <person name="Thoren M.H."/>
            <person name="Johannesson H."/>
        </authorList>
    </citation>
    <scope>NUCLEOTIDE SEQUENCE</scope>
    <source>
        <strain evidence="3">SMH3187-1</strain>
    </source>
</reference>
<keyword evidence="1" id="KW-0677">Repeat</keyword>
<dbReference type="InterPro" id="IPR051589">
    <property type="entry name" value="Sialate-O-sulfotransferase"/>
</dbReference>
<dbReference type="PANTHER" id="PTHR45964">
    <property type="entry name" value="WSCD FAMILY MEMBER CG9164"/>
    <property type="match status" value="1"/>
</dbReference>
<proteinExistence type="predicted"/>
<evidence type="ECO:0000313" key="3">
    <source>
        <dbReference type="EMBL" id="KAK0738507.1"/>
    </source>
</evidence>
<dbReference type="SMART" id="SM00321">
    <property type="entry name" value="WSC"/>
    <property type="match status" value="1"/>
</dbReference>
<evidence type="ECO:0000313" key="4">
    <source>
        <dbReference type="Proteomes" id="UP001172155"/>
    </source>
</evidence>
<keyword evidence="4" id="KW-1185">Reference proteome</keyword>
<dbReference type="EMBL" id="JAUKUD010000007">
    <property type="protein sequence ID" value="KAK0738507.1"/>
    <property type="molecule type" value="Genomic_DNA"/>
</dbReference>
<dbReference type="AlphaFoldDB" id="A0AA40BQF3"/>
<dbReference type="InterPro" id="IPR002889">
    <property type="entry name" value="WSC_carb-bd"/>
</dbReference>
<protein>
    <submittedName>
        <fullName evidence="3">WSC domain-containing protein</fullName>
    </submittedName>
</protein>
<accession>A0AA40BQF3</accession>
<gene>
    <name evidence="3" type="ORF">B0T18DRAFT_422173</name>
</gene>
<dbReference type="PANTHER" id="PTHR45964:SF9">
    <property type="entry name" value="SULFOTRANSFERASE"/>
    <property type="match status" value="1"/>
</dbReference>
<dbReference type="PROSITE" id="PS51212">
    <property type="entry name" value="WSC"/>
    <property type="match status" value="1"/>
</dbReference>
<organism evidence="3 4">
    <name type="scientific">Schizothecium vesticola</name>
    <dbReference type="NCBI Taxonomy" id="314040"/>
    <lineage>
        <taxon>Eukaryota</taxon>
        <taxon>Fungi</taxon>
        <taxon>Dikarya</taxon>
        <taxon>Ascomycota</taxon>
        <taxon>Pezizomycotina</taxon>
        <taxon>Sordariomycetes</taxon>
        <taxon>Sordariomycetidae</taxon>
        <taxon>Sordariales</taxon>
        <taxon>Schizotheciaceae</taxon>
        <taxon>Schizothecium</taxon>
    </lineage>
</organism>